<dbReference type="RefSeq" id="WP_146242755.1">
    <property type="nucleotide sequence ID" value="NZ_QJSQ01000030.1"/>
</dbReference>
<dbReference type="OrthoDB" id="105800at2"/>
<keyword evidence="2" id="KW-0732">Signal</keyword>
<evidence type="ECO:0000313" key="3">
    <source>
        <dbReference type="EMBL" id="PYE16223.1"/>
    </source>
</evidence>
<evidence type="ECO:0000256" key="2">
    <source>
        <dbReference type="SAM" id="SignalP"/>
    </source>
</evidence>
<gene>
    <name evidence="3" type="ORF">C7410_13070</name>
</gene>
<organism evidence="3 4">
    <name type="scientific">Paraburkholderia silvatlantica</name>
    <dbReference type="NCBI Taxonomy" id="321895"/>
    <lineage>
        <taxon>Bacteria</taxon>
        <taxon>Pseudomonadati</taxon>
        <taxon>Pseudomonadota</taxon>
        <taxon>Betaproteobacteria</taxon>
        <taxon>Burkholderiales</taxon>
        <taxon>Burkholderiaceae</taxon>
        <taxon>Paraburkholderia</taxon>
    </lineage>
</organism>
<reference evidence="3 4" key="1">
    <citation type="submission" date="2018-06" db="EMBL/GenBank/DDBJ databases">
        <title>Genomic Encyclopedia of Type Strains, Phase IV (KMG-V): Genome sequencing to study the core and pangenomes of soil and plant-associated prokaryotes.</title>
        <authorList>
            <person name="Whitman W."/>
        </authorList>
    </citation>
    <scope>NUCLEOTIDE SEQUENCE [LARGE SCALE GENOMIC DNA]</scope>
    <source>
        <strain evidence="3 4">SRCL-318</strain>
    </source>
</reference>
<accession>A0A2V4TLH8</accession>
<feature type="chain" id="PRO_5016036705" evidence="2">
    <location>
        <begin position="21"/>
        <end position="590"/>
    </location>
</feature>
<feature type="region of interest" description="Disordered" evidence="1">
    <location>
        <begin position="170"/>
        <end position="189"/>
    </location>
</feature>
<proteinExistence type="predicted"/>
<protein>
    <submittedName>
        <fullName evidence="3">Uncharacterized protein</fullName>
    </submittedName>
</protein>
<dbReference type="AlphaFoldDB" id="A0A2V4TLH8"/>
<feature type="signal peptide" evidence="2">
    <location>
        <begin position="1"/>
        <end position="20"/>
    </location>
</feature>
<comment type="caution">
    <text evidence="3">The sequence shown here is derived from an EMBL/GenBank/DDBJ whole genome shotgun (WGS) entry which is preliminary data.</text>
</comment>
<dbReference type="EMBL" id="QJSQ01000030">
    <property type="protein sequence ID" value="PYE16223.1"/>
    <property type="molecule type" value="Genomic_DNA"/>
</dbReference>
<name>A0A2V4TLH8_9BURK</name>
<evidence type="ECO:0000256" key="1">
    <source>
        <dbReference type="SAM" id="MobiDB-lite"/>
    </source>
</evidence>
<sequence length="590" mass="60239">MRSTAFRLLPIAAMTSMLWACGGNDHSGNTQAQSAPGNASNPASVQPALLVSRSVYDPAFTLTGTLPYNATPETTNTAPVAAVSPGTYPNVFTTEGATADGNFGVTTDIVIDQWAAGATSPTQYLDVTAAAMQGGFDFTTSFASKSELALNLSQDGTAITFNGYNAPVDQTDRSNSNTPGVIDPTNPDVAQPTYRTVAQLDLATKALTFTNTNAYSGNNGRASVLAGGQYYIVGNAGNSGSSPSPTYGQLDMLTMDTGVQTIAAGSSCAFSQPVGTFFSGNASTYTAPTSCGPGTITDALSSTTFAKKTNAGGNQFGFTLASVGQPYDKTGKDGNFRGLFLAPDGTLYVSKGSGSNGVNTVFQVGAAGALANGAKFSNLQNVAITPLFTAPTTAWSGAPGASNEPASNTTLKSALTAASATSWPLSWNTGFPFGMWMPKTNTNLMFVADEGDGDPADMAIGSGGLWVYQKSGSTWTAIAHITQGLNLGQAYTVTDTKGTYGTAGANYTTSADGLRNITGQINSDGSYTLYAITSTANNSLGTTFDAGADSNQLVKITLGVSGSTVTTSGFAVMQTAPYGQVLRGVAMTSQ</sequence>
<evidence type="ECO:0000313" key="4">
    <source>
        <dbReference type="Proteomes" id="UP000247772"/>
    </source>
</evidence>
<dbReference type="Proteomes" id="UP000247772">
    <property type="component" value="Unassembled WGS sequence"/>
</dbReference>